<comment type="similarity">
    <text evidence="1">Belongs to the ribose-phosphate pyrophosphokinase family.</text>
</comment>
<comment type="caution">
    <text evidence="3">The sequence shown here is derived from an EMBL/GenBank/DDBJ whole genome shotgun (WGS) entry which is preliminary data.</text>
</comment>
<keyword evidence="4" id="KW-1185">Reference proteome</keyword>
<organism evidence="3 4">
    <name type="scientific">Bugula neritina</name>
    <name type="common">Brown bryozoan</name>
    <name type="synonym">Sertularia neritina</name>
    <dbReference type="NCBI Taxonomy" id="10212"/>
    <lineage>
        <taxon>Eukaryota</taxon>
        <taxon>Metazoa</taxon>
        <taxon>Spiralia</taxon>
        <taxon>Lophotrochozoa</taxon>
        <taxon>Bryozoa</taxon>
        <taxon>Gymnolaemata</taxon>
        <taxon>Cheilostomatida</taxon>
        <taxon>Flustrina</taxon>
        <taxon>Buguloidea</taxon>
        <taxon>Bugulidae</taxon>
        <taxon>Bugula</taxon>
    </lineage>
</organism>
<dbReference type="GO" id="GO:0005737">
    <property type="term" value="C:cytoplasm"/>
    <property type="evidence" value="ECO:0007669"/>
    <property type="project" value="TreeGrafter"/>
</dbReference>
<proteinExistence type="inferred from homology"/>
<dbReference type="AlphaFoldDB" id="A0A7J7J361"/>
<dbReference type="InterPro" id="IPR000836">
    <property type="entry name" value="PRTase_dom"/>
</dbReference>
<dbReference type="InterPro" id="IPR005946">
    <property type="entry name" value="Rib-P_diPkinase"/>
</dbReference>
<evidence type="ECO:0000256" key="1">
    <source>
        <dbReference type="ARBA" id="ARBA00006478"/>
    </source>
</evidence>
<reference evidence="3" key="1">
    <citation type="submission" date="2020-06" db="EMBL/GenBank/DDBJ databases">
        <title>Draft genome of Bugula neritina, a colonial animal packing powerful symbionts and potential medicines.</title>
        <authorList>
            <person name="Rayko M."/>
        </authorList>
    </citation>
    <scope>NUCLEOTIDE SEQUENCE [LARGE SCALE GENOMIC DNA]</scope>
    <source>
        <strain evidence="3">Kwan_BN1</strain>
    </source>
</reference>
<accession>A0A7J7J361</accession>
<evidence type="ECO:0000259" key="2">
    <source>
        <dbReference type="Pfam" id="PF00156"/>
    </source>
</evidence>
<dbReference type="GO" id="GO:0000287">
    <property type="term" value="F:magnesium ion binding"/>
    <property type="evidence" value="ECO:0007669"/>
    <property type="project" value="InterPro"/>
</dbReference>
<dbReference type="EMBL" id="VXIV02003163">
    <property type="protein sequence ID" value="KAF6020543.1"/>
    <property type="molecule type" value="Genomic_DNA"/>
</dbReference>
<dbReference type="GO" id="GO:0002189">
    <property type="term" value="C:ribose phosphate diphosphokinase complex"/>
    <property type="evidence" value="ECO:0007669"/>
    <property type="project" value="TreeGrafter"/>
</dbReference>
<dbReference type="PANTHER" id="PTHR10210">
    <property type="entry name" value="RIBOSE-PHOSPHATE DIPHOSPHOKINASE FAMILY MEMBER"/>
    <property type="match status" value="1"/>
</dbReference>
<dbReference type="CDD" id="cd06223">
    <property type="entry name" value="PRTases_typeI"/>
    <property type="match status" value="1"/>
</dbReference>
<dbReference type="OrthoDB" id="10263753at2759"/>
<dbReference type="Pfam" id="PF00156">
    <property type="entry name" value="Pribosyltran"/>
    <property type="match status" value="1"/>
</dbReference>
<sequence length="169" mass="18579">MNRLESAIPLLLQQLKTFPQQDLVIVFPDDGATKRFKDMFSVYSFVTCAKVRNGDHCNVVVKDGDPNGKHVVIVDDLVQTGGTLIECAKACLGKGATKVSGFVTHAVFPKNSWSKFAHSSNPSVKFETFWITDSIPHSRDIAKNEPFKLLSLSALIADRLLGYDLVPSV</sequence>
<gene>
    <name evidence="3" type="ORF">EB796_021157</name>
</gene>
<evidence type="ECO:0000313" key="3">
    <source>
        <dbReference type="EMBL" id="KAF6020543.1"/>
    </source>
</evidence>
<dbReference type="GO" id="GO:0006164">
    <property type="term" value="P:purine nucleotide biosynthetic process"/>
    <property type="evidence" value="ECO:0007669"/>
    <property type="project" value="TreeGrafter"/>
</dbReference>
<dbReference type="Proteomes" id="UP000593567">
    <property type="component" value="Unassembled WGS sequence"/>
</dbReference>
<protein>
    <recommendedName>
        <fullName evidence="2">Phosphoribosyltransferase domain-containing protein</fullName>
    </recommendedName>
</protein>
<dbReference type="InterPro" id="IPR029057">
    <property type="entry name" value="PRTase-like"/>
</dbReference>
<dbReference type="Gene3D" id="3.40.50.2020">
    <property type="match status" value="1"/>
</dbReference>
<feature type="domain" description="Phosphoribosyltransferase" evidence="2">
    <location>
        <begin position="14"/>
        <end position="100"/>
    </location>
</feature>
<dbReference type="GO" id="GO:0006015">
    <property type="term" value="P:5-phosphoribose 1-diphosphate biosynthetic process"/>
    <property type="evidence" value="ECO:0007669"/>
    <property type="project" value="TreeGrafter"/>
</dbReference>
<dbReference type="PANTHER" id="PTHR10210:SF45">
    <property type="entry name" value="RIBOSE-PHOSPHATE PYROPHOSPHOKINASE 3, CHLOROPLASTIC"/>
    <property type="match status" value="1"/>
</dbReference>
<name>A0A7J7J361_BUGNE</name>
<evidence type="ECO:0000313" key="4">
    <source>
        <dbReference type="Proteomes" id="UP000593567"/>
    </source>
</evidence>
<dbReference type="SUPFAM" id="SSF53271">
    <property type="entry name" value="PRTase-like"/>
    <property type="match status" value="1"/>
</dbReference>